<dbReference type="InterPro" id="IPR003196">
    <property type="entry name" value="TFIIF_beta"/>
</dbReference>
<comment type="similarity">
    <text evidence="2">Belongs to the TFIIF beta subunit family.</text>
</comment>
<dbReference type="InterPro" id="IPR040504">
    <property type="entry name" value="TFIIF_beta_N"/>
</dbReference>
<dbReference type="FunFam" id="1.10.10.10:FF:000035">
    <property type="entry name" value="General transcription factor IIF subunit 2"/>
    <property type="match status" value="1"/>
</dbReference>
<feature type="compositionally biased region" description="Acidic residues" evidence="10">
    <location>
        <begin position="337"/>
        <end position="355"/>
    </location>
</feature>
<protein>
    <recommendedName>
        <fullName evidence="3">Transcription initiation factor IIF subunit beta</fullName>
    </recommendedName>
    <alternativeName>
        <fullName evidence="9">TFIIF medium subunit</fullName>
    </alternativeName>
    <alternativeName>
        <fullName evidence="8">TFIIF-beta</fullName>
    </alternativeName>
</protein>
<keyword evidence="14" id="KW-1185">Reference proteome</keyword>
<evidence type="ECO:0000256" key="2">
    <source>
        <dbReference type="ARBA" id="ARBA00009543"/>
    </source>
</evidence>
<evidence type="ECO:0000256" key="6">
    <source>
        <dbReference type="ARBA" id="ARBA00023163"/>
    </source>
</evidence>
<organism evidence="13 14">
    <name type="scientific">Podospora didyma</name>
    <dbReference type="NCBI Taxonomy" id="330526"/>
    <lineage>
        <taxon>Eukaryota</taxon>
        <taxon>Fungi</taxon>
        <taxon>Dikarya</taxon>
        <taxon>Ascomycota</taxon>
        <taxon>Pezizomycotina</taxon>
        <taxon>Sordariomycetes</taxon>
        <taxon>Sordariomycetidae</taxon>
        <taxon>Sordariales</taxon>
        <taxon>Podosporaceae</taxon>
        <taxon>Podospora</taxon>
    </lineage>
</organism>
<dbReference type="GO" id="GO:0005674">
    <property type="term" value="C:transcription factor TFIIF complex"/>
    <property type="evidence" value="ECO:0007669"/>
    <property type="project" value="InterPro"/>
</dbReference>
<dbReference type="Pfam" id="PF02270">
    <property type="entry name" value="TFIIF_beta"/>
    <property type="match status" value="1"/>
</dbReference>
<evidence type="ECO:0000256" key="4">
    <source>
        <dbReference type="ARBA" id="ARBA00023015"/>
    </source>
</evidence>
<evidence type="ECO:0000256" key="7">
    <source>
        <dbReference type="ARBA" id="ARBA00023242"/>
    </source>
</evidence>
<dbReference type="AlphaFoldDB" id="A0AAE0U6U8"/>
<dbReference type="EMBL" id="JAULSW010000001">
    <property type="protein sequence ID" value="KAK3393173.1"/>
    <property type="molecule type" value="Genomic_DNA"/>
</dbReference>
<keyword evidence="5" id="KW-0238">DNA-binding</keyword>
<feature type="domain" description="TFIIF beta subunit HTH" evidence="11">
    <location>
        <begin position="252"/>
        <end position="316"/>
    </location>
</feature>
<evidence type="ECO:0000313" key="14">
    <source>
        <dbReference type="Proteomes" id="UP001285441"/>
    </source>
</evidence>
<dbReference type="SUPFAM" id="SSF50916">
    <property type="entry name" value="Rap30/74 interaction domains"/>
    <property type="match status" value="1"/>
</dbReference>
<sequence>MAEPVKIKPDPDADSPFADDELDESTDLEFYDKNTKGNPFGRMYLARLPSYVWQAWSGLSDDAEIKIGTIRQWQDQNGDLKLQMLLRSDLEQHREIPKEYNLDVANHDVNNTFIFTEQDLPSYVAKNKEKAAALASGIPAHLLRQQQQKQTEPQPAERGRRFVPYTRRAIPKRTTIAGTIKHELNCTPRDNVESETYLAKLAKDAEQPKHQTKLAANLHLQNRGLNDTSSLEGFIKTKEKPTKAKKMDNKTARWPENKLLDEIARRFSEHKYWSIKAFRAKIPQPEAFIRECLVKIALLHRSGTFANHWSLKPEYQGMLANYSEPSGNMAPQPADDMASEDDDEDDDDIKMEDVI</sequence>
<evidence type="ECO:0000313" key="13">
    <source>
        <dbReference type="EMBL" id="KAK3393173.1"/>
    </source>
</evidence>
<evidence type="ECO:0000256" key="1">
    <source>
        <dbReference type="ARBA" id="ARBA00004123"/>
    </source>
</evidence>
<name>A0AAE0U6U8_9PEZI</name>
<feature type="compositionally biased region" description="Basic and acidic residues" evidence="10">
    <location>
        <begin position="1"/>
        <end position="11"/>
    </location>
</feature>
<dbReference type="Proteomes" id="UP001285441">
    <property type="component" value="Unassembled WGS sequence"/>
</dbReference>
<dbReference type="Pfam" id="PF17683">
    <property type="entry name" value="TFIIF_beta_N"/>
    <property type="match status" value="1"/>
</dbReference>
<dbReference type="Gene3D" id="1.10.10.10">
    <property type="entry name" value="Winged helix-like DNA-binding domain superfamily/Winged helix DNA-binding domain"/>
    <property type="match status" value="1"/>
</dbReference>
<keyword evidence="6" id="KW-0804">Transcription</keyword>
<dbReference type="InterPro" id="IPR011039">
    <property type="entry name" value="TFIIF_interaction"/>
</dbReference>
<gene>
    <name evidence="13" type="ORF">B0H63DRAFT_12350</name>
</gene>
<dbReference type="InterPro" id="IPR036388">
    <property type="entry name" value="WH-like_DNA-bd_sf"/>
</dbReference>
<evidence type="ECO:0000256" key="3">
    <source>
        <dbReference type="ARBA" id="ARBA00021453"/>
    </source>
</evidence>
<dbReference type="SUPFAM" id="SSF46785">
    <property type="entry name" value="Winged helix' DNA-binding domain"/>
    <property type="match status" value="1"/>
</dbReference>
<feature type="compositionally biased region" description="Acidic residues" evidence="10">
    <location>
        <begin position="17"/>
        <end position="26"/>
    </location>
</feature>
<evidence type="ECO:0000256" key="8">
    <source>
        <dbReference type="ARBA" id="ARBA00081473"/>
    </source>
</evidence>
<dbReference type="GO" id="GO:0006367">
    <property type="term" value="P:transcription initiation at RNA polymerase II promoter"/>
    <property type="evidence" value="ECO:0007669"/>
    <property type="project" value="InterPro"/>
</dbReference>
<evidence type="ECO:0000256" key="9">
    <source>
        <dbReference type="ARBA" id="ARBA00081863"/>
    </source>
</evidence>
<evidence type="ECO:0000259" key="11">
    <source>
        <dbReference type="Pfam" id="PF02270"/>
    </source>
</evidence>
<accession>A0AAE0U6U8</accession>
<dbReference type="InterPro" id="IPR036390">
    <property type="entry name" value="WH_DNA-bd_sf"/>
</dbReference>
<dbReference type="CDD" id="cd07980">
    <property type="entry name" value="TFIIF_beta"/>
    <property type="match status" value="1"/>
</dbReference>
<dbReference type="GO" id="GO:0003677">
    <property type="term" value="F:DNA binding"/>
    <property type="evidence" value="ECO:0007669"/>
    <property type="project" value="UniProtKB-KW"/>
</dbReference>
<feature type="domain" description="TFIIF beta subunit N-terminal" evidence="12">
    <location>
        <begin position="42"/>
        <end position="188"/>
    </location>
</feature>
<evidence type="ECO:0000256" key="5">
    <source>
        <dbReference type="ARBA" id="ARBA00023125"/>
    </source>
</evidence>
<comment type="subcellular location">
    <subcellularLocation>
        <location evidence="1">Nucleus</location>
    </subcellularLocation>
</comment>
<dbReference type="PANTHER" id="PTHR10445">
    <property type="entry name" value="GENERAL TRANSCRIPTION FACTOR IIF SUBUNIT 2"/>
    <property type="match status" value="1"/>
</dbReference>
<proteinExistence type="inferred from homology"/>
<keyword evidence="7" id="KW-0539">Nucleus</keyword>
<dbReference type="InterPro" id="IPR040450">
    <property type="entry name" value="TFIIF_beta_HTH"/>
</dbReference>
<feature type="region of interest" description="Disordered" evidence="10">
    <location>
        <begin position="321"/>
        <end position="355"/>
    </location>
</feature>
<dbReference type="PANTHER" id="PTHR10445:SF0">
    <property type="entry name" value="GENERAL TRANSCRIPTION FACTOR IIF SUBUNIT 2"/>
    <property type="match status" value="1"/>
</dbReference>
<evidence type="ECO:0000256" key="10">
    <source>
        <dbReference type="SAM" id="MobiDB-lite"/>
    </source>
</evidence>
<reference evidence="13" key="1">
    <citation type="journal article" date="2023" name="Mol. Phylogenet. Evol.">
        <title>Genome-scale phylogeny and comparative genomics of the fungal order Sordariales.</title>
        <authorList>
            <person name="Hensen N."/>
            <person name="Bonometti L."/>
            <person name="Westerberg I."/>
            <person name="Brannstrom I.O."/>
            <person name="Guillou S."/>
            <person name="Cros-Aarteil S."/>
            <person name="Calhoun S."/>
            <person name="Haridas S."/>
            <person name="Kuo A."/>
            <person name="Mondo S."/>
            <person name="Pangilinan J."/>
            <person name="Riley R."/>
            <person name="LaButti K."/>
            <person name="Andreopoulos B."/>
            <person name="Lipzen A."/>
            <person name="Chen C."/>
            <person name="Yan M."/>
            <person name="Daum C."/>
            <person name="Ng V."/>
            <person name="Clum A."/>
            <person name="Steindorff A."/>
            <person name="Ohm R.A."/>
            <person name="Martin F."/>
            <person name="Silar P."/>
            <person name="Natvig D.O."/>
            <person name="Lalanne C."/>
            <person name="Gautier V."/>
            <person name="Ament-Velasquez S.L."/>
            <person name="Kruys A."/>
            <person name="Hutchinson M.I."/>
            <person name="Powell A.J."/>
            <person name="Barry K."/>
            <person name="Miller A.N."/>
            <person name="Grigoriev I.V."/>
            <person name="Debuchy R."/>
            <person name="Gladieux P."/>
            <person name="Hiltunen Thoren M."/>
            <person name="Johannesson H."/>
        </authorList>
    </citation>
    <scope>NUCLEOTIDE SEQUENCE</scope>
    <source>
        <strain evidence="13">CBS 232.78</strain>
    </source>
</reference>
<comment type="caution">
    <text evidence="13">The sequence shown here is derived from an EMBL/GenBank/DDBJ whole genome shotgun (WGS) entry which is preliminary data.</text>
</comment>
<reference evidence="13" key="2">
    <citation type="submission" date="2023-06" db="EMBL/GenBank/DDBJ databases">
        <authorList>
            <consortium name="Lawrence Berkeley National Laboratory"/>
            <person name="Haridas S."/>
            <person name="Hensen N."/>
            <person name="Bonometti L."/>
            <person name="Westerberg I."/>
            <person name="Brannstrom I.O."/>
            <person name="Guillou S."/>
            <person name="Cros-Aarteil S."/>
            <person name="Calhoun S."/>
            <person name="Kuo A."/>
            <person name="Mondo S."/>
            <person name="Pangilinan J."/>
            <person name="Riley R."/>
            <person name="LaButti K."/>
            <person name="Andreopoulos B."/>
            <person name="Lipzen A."/>
            <person name="Chen C."/>
            <person name="Yanf M."/>
            <person name="Daum C."/>
            <person name="Ng V."/>
            <person name="Clum A."/>
            <person name="Steindorff A."/>
            <person name="Ohm R."/>
            <person name="Martin F."/>
            <person name="Silar P."/>
            <person name="Natvig D."/>
            <person name="Lalanne C."/>
            <person name="Gautier V."/>
            <person name="Ament-velasquez S.L."/>
            <person name="Kruys A."/>
            <person name="Hutchinson M.I."/>
            <person name="Powell A.J."/>
            <person name="Barry K."/>
            <person name="Miller A.N."/>
            <person name="Grigoriev I.V."/>
            <person name="Debuchy R."/>
            <person name="Gladieux P."/>
            <person name="Thoren M.H."/>
            <person name="Johannesson H."/>
        </authorList>
    </citation>
    <scope>NUCLEOTIDE SEQUENCE</scope>
    <source>
        <strain evidence="13">CBS 232.78</strain>
    </source>
</reference>
<evidence type="ECO:0000259" key="12">
    <source>
        <dbReference type="Pfam" id="PF17683"/>
    </source>
</evidence>
<feature type="region of interest" description="Disordered" evidence="10">
    <location>
        <begin position="1"/>
        <end position="26"/>
    </location>
</feature>
<keyword evidence="4" id="KW-0805">Transcription regulation</keyword>